<evidence type="ECO:0000313" key="3">
    <source>
        <dbReference type="EMBL" id="EZF78075.1"/>
    </source>
</evidence>
<evidence type="ECO:0000256" key="2">
    <source>
        <dbReference type="SAM" id="SignalP"/>
    </source>
</evidence>
<feature type="compositionally biased region" description="Low complexity" evidence="1">
    <location>
        <begin position="80"/>
        <end position="97"/>
    </location>
</feature>
<organism evidence="3 4">
    <name type="scientific">Trichophyton soudanense CBS 452.61</name>
    <dbReference type="NCBI Taxonomy" id="1215331"/>
    <lineage>
        <taxon>Eukaryota</taxon>
        <taxon>Fungi</taxon>
        <taxon>Dikarya</taxon>
        <taxon>Ascomycota</taxon>
        <taxon>Pezizomycotina</taxon>
        <taxon>Eurotiomycetes</taxon>
        <taxon>Eurotiomycetidae</taxon>
        <taxon>Onygenales</taxon>
        <taxon>Arthrodermataceae</taxon>
        <taxon>Trichophyton</taxon>
    </lineage>
</organism>
<keyword evidence="4" id="KW-1185">Reference proteome</keyword>
<proteinExistence type="predicted"/>
<feature type="compositionally biased region" description="Pro residues" evidence="1">
    <location>
        <begin position="113"/>
        <end position="133"/>
    </location>
</feature>
<dbReference type="HOGENOM" id="CLU_1556384_0_0_1"/>
<keyword evidence="2" id="KW-0732">Signal</keyword>
<feature type="region of interest" description="Disordered" evidence="1">
    <location>
        <begin position="26"/>
        <end position="149"/>
    </location>
</feature>
<feature type="compositionally biased region" description="Low complexity" evidence="1">
    <location>
        <begin position="26"/>
        <end position="35"/>
    </location>
</feature>
<evidence type="ECO:0000256" key="1">
    <source>
        <dbReference type="SAM" id="MobiDB-lite"/>
    </source>
</evidence>
<feature type="chain" id="PRO_5001513030" evidence="2">
    <location>
        <begin position="27"/>
        <end position="172"/>
    </location>
</feature>
<sequence>MRPSPRLTRLPLLKLMLLFPASRRSAVHRSSATSVARRRRSLKPKVRPPRVRRRSLVPSPNSSVSPARLSRRIRSLLPTQSPRLSPLQRSLPRRLQLLPPPPSRLPTVKIPRSPRPPLPLSPLLLLPPNPCPLPHEEQTPGRAPLKSKSGGTSGICTVLVCLQHNDINRTNE</sequence>
<dbReference type="Proteomes" id="UP000023623">
    <property type="component" value="Unassembled WGS sequence"/>
</dbReference>
<feature type="compositionally biased region" description="Low complexity" evidence="1">
    <location>
        <begin position="56"/>
        <end position="68"/>
    </location>
</feature>
<reference evidence="3 4" key="1">
    <citation type="submission" date="2014-02" db="EMBL/GenBank/DDBJ databases">
        <title>The Genome Sequence of Trichophyton rubrum (morphotype soudanense) CBS 452.61.</title>
        <authorList>
            <consortium name="The Broad Institute Genomics Platform"/>
            <person name="Cuomo C.A."/>
            <person name="White T.C."/>
            <person name="Graser Y."/>
            <person name="Martinez-Rossi N."/>
            <person name="Heitman J."/>
            <person name="Young S.K."/>
            <person name="Zeng Q."/>
            <person name="Gargeya S."/>
            <person name="Abouelleil A."/>
            <person name="Alvarado L."/>
            <person name="Chapman S.B."/>
            <person name="Gainer-Dewar J."/>
            <person name="Goldberg J."/>
            <person name="Griggs A."/>
            <person name="Gujja S."/>
            <person name="Hansen M."/>
            <person name="Howarth C."/>
            <person name="Imamovic A."/>
            <person name="Larimer J."/>
            <person name="Martinez D."/>
            <person name="Murphy C."/>
            <person name="Pearson M.D."/>
            <person name="Persinoti G."/>
            <person name="Poon T."/>
            <person name="Priest M."/>
            <person name="Roberts A.D."/>
            <person name="Saif S."/>
            <person name="Shea T.D."/>
            <person name="Sykes S.N."/>
            <person name="Wortman J."/>
            <person name="Nusbaum C."/>
            <person name="Birren B."/>
        </authorList>
    </citation>
    <scope>NUCLEOTIDE SEQUENCE [LARGE SCALE GENOMIC DNA]</scope>
    <source>
        <strain evidence="3 4">CBS 452.61</strain>
    </source>
</reference>
<evidence type="ECO:0000313" key="4">
    <source>
        <dbReference type="Proteomes" id="UP000023623"/>
    </source>
</evidence>
<feature type="signal peptide" evidence="2">
    <location>
        <begin position="1"/>
        <end position="26"/>
    </location>
</feature>
<gene>
    <name evidence="3" type="ORF">H105_00915</name>
</gene>
<dbReference type="EMBL" id="KK208733">
    <property type="protein sequence ID" value="EZF78075.1"/>
    <property type="molecule type" value="Genomic_DNA"/>
</dbReference>
<feature type="compositionally biased region" description="Basic residues" evidence="1">
    <location>
        <begin position="36"/>
        <end position="55"/>
    </location>
</feature>
<accession>A0A022Y574</accession>
<dbReference type="AlphaFoldDB" id="A0A022Y574"/>
<protein>
    <submittedName>
        <fullName evidence="3">Uncharacterized protein</fullName>
    </submittedName>
</protein>
<name>A0A022Y574_TRISD</name>